<evidence type="ECO:0000313" key="1">
    <source>
        <dbReference type="EMBL" id="PZT64831.1"/>
    </source>
</evidence>
<protein>
    <submittedName>
        <fullName evidence="1">NADPH:quinone oxidoreductase</fullName>
    </submittedName>
</protein>
<reference evidence="1 2" key="1">
    <citation type="submission" date="2018-06" db="EMBL/GenBank/DDBJ databases">
        <title>Draft genome sequence of mcr-1-harboring Escherichia coli isolated from wound infection of a hospitalized patient, in Bolivia.</title>
        <authorList>
            <person name="Munoz M.E."/>
            <person name="Moura Q."/>
            <person name="Ventura P.R.M."/>
            <person name="Bustos L.R."/>
            <person name="Ovando B.G."/>
            <person name="Terrazas D.I.V."/>
            <person name="Yarhui N.B."/>
            <person name="Cerdeira L."/>
            <person name="Lincopan N."/>
        </authorList>
    </citation>
    <scope>NUCLEOTIDE SEQUENCE [LARGE SCALE GENOMIC DNA]</scope>
    <source>
        <strain evidence="1 2">EcMLT</strain>
    </source>
</reference>
<comment type="caution">
    <text evidence="1">The sequence shown here is derived from an EMBL/GenBank/DDBJ whole genome shotgun (WGS) entry which is preliminary data.</text>
</comment>
<name>A0A2W6P8U5_ECOLX</name>
<dbReference type="Proteomes" id="UP000249482">
    <property type="component" value="Unassembled WGS sequence"/>
</dbReference>
<dbReference type="InterPro" id="IPR029039">
    <property type="entry name" value="Flavoprotein-like_sf"/>
</dbReference>
<dbReference type="EMBL" id="QKWZ01000577">
    <property type="protein sequence ID" value="PZT64831.1"/>
    <property type="molecule type" value="Genomic_DNA"/>
</dbReference>
<dbReference type="Gene3D" id="3.40.50.360">
    <property type="match status" value="1"/>
</dbReference>
<organism evidence="1 2">
    <name type="scientific">Escherichia coli</name>
    <dbReference type="NCBI Taxonomy" id="562"/>
    <lineage>
        <taxon>Bacteria</taxon>
        <taxon>Pseudomonadati</taxon>
        <taxon>Pseudomonadota</taxon>
        <taxon>Gammaproteobacteria</taxon>
        <taxon>Enterobacterales</taxon>
        <taxon>Enterobacteriaceae</taxon>
        <taxon>Escherichia</taxon>
    </lineage>
</organism>
<dbReference type="AlphaFoldDB" id="A0A2W6P8U5"/>
<sequence length="36" mass="4220">LGMEPLPTFIANDVIKMPDVPRYTEEYRKHLVEIFG</sequence>
<gene>
    <name evidence="1" type="ORF">DNQ45_20275</name>
</gene>
<accession>A0A2W6P8U5</accession>
<proteinExistence type="predicted"/>
<evidence type="ECO:0000313" key="2">
    <source>
        <dbReference type="Proteomes" id="UP000249482"/>
    </source>
</evidence>
<feature type="non-terminal residue" evidence="1">
    <location>
        <position position="1"/>
    </location>
</feature>